<dbReference type="EMBL" id="HBER01032595">
    <property type="protein sequence ID" value="CAD8541105.1"/>
    <property type="molecule type" value="Transcribed_RNA"/>
</dbReference>
<dbReference type="SUPFAM" id="SSF117892">
    <property type="entry name" value="Band 7/SPFH domain"/>
    <property type="match status" value="1"/>
</dbReference>
<accession>A0A7S0NYA0</accession>
<organism evidence="3">
    <name type="scientific">Calcidiscus leptoporus</name>
    <dbReference type="NCBI Taxonomy" id="127549"/>
    <lineage>
        <taxon>Eukaryota</taxon>
        <taxon>Haptista</taxon>
        <taxon>Haptophyta</taxon>
        <taxon>Prymnesiophyceae</taxon>
        <taxon>Coccolithales</taxon>
        <taxon>Calcidiscaceae</taxon>
        <taxon>Calcidiscus</taxon>
    </lineage>
</organism>
<dbReference type="GO" id="GO:0005634">
    <property type="term" value="C:nucleus"/>
    <property type="evidence" value="ECO:0007669"/>
    <property type="project" value="TreeGrafter"/>
</dbReference>
<sequence length="588" mass="65985">MMYVPFITKATKRKGTQLDDLSYIVVKNELTGLEFTVAGPQLYFLNPHEVASERKRKIVLEKHEYVRLLDATSGQQRLIKGPAKVVPDPFESIVNGRQQPAVRLSKLQYVVVTDSLTGNRRVVTGPQLFFPGTYETVGDISEAVELSKLQYVQVTETLTGAKRVVSGPTLFFPDAYETVGDISQAYEVRKHQYLKLLDQTTGTLRVERGEATVFPRAHEEAAEGGVKDAVNVDDETAVLVLSKASGQQRLITTKGLFFPEALEEIVEVRRLVRVQPHEVAIVRDNFGAFHFHSGNASGAGNGTAFFLPPHCELVTMYWSSATSKEDAEQHIVRNAKQVAYKVPMSKIDLRAQYAFFEYKVRTSDNVELLLEGTIFWQVADVPRMIERTGDPKGDVWYHARSALIQAVSAVTLEQFMASFNSIVSKAAETDVAFYEGRGVRLHGLEVVRFECVDGKTAGVLQEIIQETTNRINRLQKQKSENEVEAERLHSQIEIERQRKQLIEARTANEKLQASVEGESEGTRLAQNTMAFLNMLNVSVPDDATRLQLLKFFTEQQTLTTQTEHLSKGNASLFLTPQDMQLRLQMPSD</sequence>
<dbReference type="PANTHER" id="PTHR14165">
    <property type="entry name" value="MAJOR VAULT PROTEIN"/>
    <property type="match status" value="1"/>
</dbReference>
<dbReference type="GO" id="GO:0005737">
    <property type="term" value="C:cytoplasm"/>
    <property type="evidence" value="ECO:0007669"/>
    <property type="project" value="TreeGrafter"/>
</dbReference>
<proteinExistence type="predicted"/>
<evidence type="ECO:0000259" key="2">
    <source>
        <dbReference type="Pfam" id="PF01145"/>
    </source>
</evidence>
<feature type="coiled-coil region" evidence="1">
    <location>
        <begin position="457"/>
        <end position="514"/>
    </location>
</feature>
<dbReference type="InterPro" id="IPR039059">
    <property type="entry name" value="MVP"/>
</dbReference>
<name>A0A7S0NYA0_9EUKA</name>
<reference evidence="3" key="1">
    <citation type="submission" date="2021-01" db="EMBL/GenBank/DDBJ databases">
        <authorList>
            <person name="Corre E."/>
            <person name="Pelletier E."/>
            <person name="Niang G."/>
            <person name="Scheremetjew M."/>
            <person name="Finn R."/>
            <person name="Kale V."/>
            <person name="Holt S."/>
            <person name="Cochrane G."/>
            <person name="Meng A."/>
            <person name="Brown T."/>
            <person name="Cohen L."/>
        </authorList>
    </citation>
    <scope>NUCLEOTIDE SEQUENCE</scope>
    <source>
        <strain evidence="3">RCC1130</strain>
    </source>
</reference>
<protein>
    <recommendedName>
        <fullName evidence="2">Band 7 domain-containing protein</fullName>
    </recommendedName>
</protein>
<gene>
    <name evidence="3" type="ORF">CLEP1334_LOCUS16391</name>
</gene>
<dbReference type="InterPro" id="IPR036013">
    <property type="entry name" value="Band_7/SPFH_dom_sf"/>
</dbReference>
<dbReference type="InterPro" id="IPR001107">
    <property type="entry name" value="Band_7"/>
</dbReference>
<feature type="domain" description="Band 7" evidence="2">
    <location>
        <begin position="274"/>
        <end position="483"/>
    </location>
</feature>
<dbReference type="PANTHER" id="PTHR14165:SF3">
    <property type="entry name" value="MAJOR VAULT PROTEIN"/>
    <property type="match status" value="1"/>
</dbReference>
<evidence type="ECO:0000256" key="1">
    <source>
        <dbReference type="SAM" id="Coils"/>
    </source>
</evidence>
<dbReference type="Gene3D" id="3.30.479.30">
    <property type="entry name" value="Band 7 domain"/>
    <property type="match status" value="1"/>
</dbReference>
<keyword evidence="1" id="KW-0175">Coiled coil</keyword>
<dbReference type="AlphaFoldDB" id="A0A7S0NYA0"/>
<evidence type="ECO:0000313" key="3">
    <source>
        <dbReference type="EMBL" id="CAD8541105.1"/>
    </source>
</evidence>
<dbReference type="Pfam" id="PF01145">
    <property type="entry name" value="Band_7"/>
    <property type="match status" value="1"/>
</dbReference>